<dbReference type="EMBL" id="LS483426">
    <property type="protein sequence ID" value="SQH24606.1"/>
    <property type="molecule type" value="Genomic_DNA"/>
</dbReference>
<evidence type="ECO:0000256" key="6">
    <source>
        <dbReference type="ARBA" id="ARBA00023136"/>
    </source>
</evidence>
<dbReference type="PANTHER" id="PTHR30576">
    <property type="entry name" value="COLANIC BIOSYNTHESIS UDP-GLUCOSE LIPID CARRIER TRANSFERASE"/>
    <property type="match status" value="1"/>
</dbReference>
<dbReference type="PANTHER" id="PTHR30576:SF0">
    <property type="entry name" value="UNDECAPRENYL-PHOSPHATE N-ACETYLGALACTOSAMINYL 1-PHOSPHATE TRANSFERASE-RELATED"/>
    <property type="match status" value="1"/>
</dbReference>
<protein>
    <submittedName>
        <fullName evidence="9">Colanic biosynthesis UDP-glucose lipid carrier transferase</fullName>
    </submittedName>
</protein>
<dbReference type="GeneID" id="93262106"/>
<keyword evidence="5 7" id="KW-1133">Transmembrane helix</keyword>
<evidence type="ECO:0000256" key="2">
    <source>
        <dbReference type="ARBA" id="ARBA00006464"/>
    </source>
</evidence>
<keyword evidence="4 7" id="KW-0812">Transmembrane</keyword>
<evidence type="ECO:0000313" key="9">
    <source>
        <dbReference type="EMBL" id="SQH24606.1"/>
    </source>
</evidence>
<keyword evidence="3 9" id="KW-0808">Transferase</keyword>
<evidence type="ECO:0000256" key="4">
    <source>
        <dbReference type="ARBA" id="ARBA00022692"/>
    </source>
</evidence>
<dbReference type="RefSeq" id="WP_003785230.1">
    <property type="nucleotide sequence ID" value="NZ_CP050135.1"/>
</dbReference>
<feature type="domain" description="Bacterial sugar transferase" evidence="8">
    <location>
        <begin position="222"/>
        <end position="404"/>
    </location>
</feature>
<accession>A0AAX2J2F3</accession>
<feature type="transmembrane region" description="Helical" evidence="7">
    <location>
        <begin position="43"/>
        <end position="61"/>
    </location>
</feature>
<evidence type="ECO:0000256" key="5">
    <source>
        <dbReference type="ARBA" id="ARBA00022989"/>
    </source>
</evidence>
<dbReference type="AlphaFoldDB" id="A0AAX2J2F3"/>
<proteinExistence type="inferred from homology"/>
<feature type="transmembrane region" description="Helical" evidence="7">
    <location>
        <begin position="7"/>
        <end position="28"/>
    </location>
</feature>
<evidence type="ECO:0000256" key="7">
    <source>
        <dbReference type="SAM" id="Phobius"/>
    </source>
</evidence>
<dbReference type="NCBIfam" id="TIGR03025">
    <property type="entry name" value="EPS_sugtrans"/>
    <property type="match status" value="1"/>
</dbReference>
<evidence type="ECO:0000256" key="1">
    <source>
        <dbReference type="ARBA" id="ARBA00004141"/>
    </source>
</evidence>
<dbReference type="InterPro" id="IPR017475">
    <property type="entry name" value="EPS_sugar_tfrase"/>
</dbReference>
<dbReference type="InterPro" id="IPR003362">
    <property type="entry name" value="Bact_transf"/>
</dbReference>
<feature type="transmembrane region" description="Helical" evidence="7">
    <location>
        <begin position="97"/>
        <end position="114"/>
    </location>
</feature>
<dbReference type="GO" id="GO:0016020">
    <property type="term" value="C:membrane"/>
    <property type="evidence" value="ECO:0007669"/>
    <property type="project" value="UniProtKB-SubCell"/>
</dbReference>
<organism evidence="9 10">
    <name type="scientific">Kingella kingae</name>
    <dbReference type="NCBI Taxonomy" id="504"/>
    <lineage>
        <taxon>Bacteria</taxon>
        <taxon>Pseudomonadati</taxon>
        <taxon>Pseudomonadota</taxon>
        <taxon>Betaproteobacteria</taxon>
        <taxon>Neisseriales</taxon>
        <taxon>Neisseriaceae</taxon>
        <taxon>Kingella</taxon>
    </lineage>
</organism>
<gene>
    <name evidence="9" type="primary">wcaJ</name>
    <name evidence="9" type="ORF">NCTC10529_00797</name>
</gene>
<sequence>MKPTPSLFIRLLTGIVLAAITTELYLFFKDINPLNSKVINSNLISLLAYTLAAISINKLLYFPGKQSWLHILPAVGLSYSSVFGMSAVFFVTFSNSFVITNGILATAFFVGDFIRRNRHIPHIAYIPIGRASQAQQIPHVNWIELQQPVLPQSSLQSVVADLHSPDLTPEWQKFLAACTLRGIPVYNIRQIQESLTGRVQIHHMYENDLGSLLPSPAYMLVKRLLDIVCVLCALPFALPLMLLTAIAIRLESSGSVLFTQNRVGQGGREFRIYKFRSMSQDSEKDGAKLAQVGDSRITQVGHFIRKTRLDELPQFFNILKGDMSLIGPRPEQKVFVEQFEQSIAFYNYRHIVKPGLSGWAQVTQGYAGNEDETRVKIEHDFYYIKHFSLSLDLLIVFKTIKIILTGFGAR</sequence>
<evidence type="ECO:0000313" key="10">
    <source>
        <dbReference type="Proteomes" id="UP000248598"/>
    </source>
</evidence>
<evidence type="ECO:0000256" key="3">
    <source>
        <dbReference type="ARBA" id="ARBA00022679"/>
    </source>
</evidence>
<keyword evidence="6 7" id="KW-0472">Membrane</keyword>
<comment type="subcellular location">
    <subcellularLocation>
        <location evidence="1">Membrane</location>
        <topology evidence="1">Multi-pass membrane protein</topology>
    </subcellularLocation>
</comment>
<feature type="transmembrane region" description="Helical" evidence="7">
    <location>
        <begin position="224"/>
        <end position="248"/>
    </location>
</feature>
<dbReference type="Pfam" id="PF02397">
    <property type="entry name" value="Bac_transf"/>
    <property type="match status" value="1"/>
</dbReference>
<dbReference type="Proteomes" id="UP000248598">
    <property type="component" value="Chromosome 1"/>
</dbReference>
<dbReference type="GO" id="GO:0016780">
    <property type="term" value="F:phosphotransferase activity, for other substituted phosphate groups"/>
    <property type="evidence" value="ECO:0007669"/>
    <property type="project" value="TreeGrafter"/>
</dbReference>
<evidence type="ECO:0000259" key="8">
    <source>
        <dbReference type="Pfam" id="PF02397"/>
    </source>
</evidence>
<comment type="similarity">
    <text evidence="2">Belongs to the bacterial sugar transferase family.</text>
</comment>
<reference evidence="9 10" key="1">
    <citation type="submission" date="2018-06" db="EMBL/GenBank/DDBJ databases">
        <authorList>
            <consortium name="Pathogen Informatics"/>
            <person name="Doyle S."/>
        </authorList>
    </citation>
    <scope>NUCLEOTIDE SEQUENCE [LARGE SCALE GENOMIC DNA]</scope>
    <source>
        <strain evidence="9 10">NCTC10529</strain>
    </source>
</reference>
<name>A0AAX2J2F3_KINKI</name>